<reference evidence="8" key="2">
    <citation type="submission" date="2025-08" db="UniProtKB">
        <authorList>
            <consortium name="Ensembl"/>
        </authorList>
    </citation>
    <scope>IDENTIFICATION</scope>
</reference>
<dbReference type="GeneTree" id="ENSGT00950000183127"/>
<dbReference type="GO" id="GO:0019882">
    <property type="term" value="P:antigen processing and presentation"/>
    <property type="evidence" value="ECO:0007669"/>
    <property type="project" value="InterPro"/>
</dbReference>
<keyword evidence="9" id="KW-1185">Reference proteome</keyword>
<dbReference type="InterPro" id="IPR003597">
    <property type="entry name" value="Ig_C1-set"/>
</dbReference>
<dbReference type="Pfam" id="PF00969">
    <property type="entry name" value="MHC_II_beta"/>
    <property type="match status" value="1"/>
</dbReference>
<protein>
    <recommendedName>
        <fullName evidence="7">Ig-like domain-containing protein</fullName>
    </recommendedName>
</protein>
<evidence type="ECO:0000313" key="8">
    <source>
        <dbReference type="Ensembl" id="ENSSFOP00015034840.2"/>
    </source>
</evidence>
<dbReference type="SUPFAM" id="SSF54452">
    <property type="entry name" value="MHC antigen-recognition domain"/>
    <property type="match status" value="1"/>
</dbReference>
<evidence type="ECO:0000256" key="1">
    <source>
        <dbReference type="ARBA" id="ARBA00004479"/>
    </source>
</evidence>
<sequence length="249" mass="28046">GQCLLLCGGSGLGALLGVPCDGVASRPSLQSAAPPNKDRQSQECHYSSEELKDIEFIYRFIFNKLEYARYNSTLNKYTGYTKHGVYNAKIWNENGETDKQHTNVDSYCRHNAELYFRNILSYTVEPSVRVYSEKSGSQRHSTMLVCSAYNFYPEGIKLTWLRDGKEVKTDVTSTEELYDGDWYYQIHSYLELTPKSGETIACKVEHSSFSEPKVFKWGGSGVAGAVVVGAAAFGPKGYRFTFYLLLLHL</sequence>
<organism evidence="8 9">
    <name type="scientific">Scleropages formosus</name>
    <name type="common">Asian bonytongue</name>
    <name type="synonym">Osteoglossum formosum</name>
    <dbReference type="NCBI Taxonomy" id="113540"/>
    <lineage>
        <taxon>Eukaryota</taxon>
        <taxon>Metazoa</taxon>
        <taxon>Chordata</taxon>
        <taxon>Craniata</taxon>
        <taxon>Vertebrata</taxon>
        <taxon>Euteleostomi</taxon>
        <taxon>Actinopterygii</taxon>
        <taxon>Neopterygii</taxon>
        <taxon>Teleostei</taxon>
        <taxon>Osteoglossocephala</taxon>
        <taxon>Osteoglossomorpha</taxon>
        <taxon>Osteoglossiformes</taxon>
        <taxon>Osteoglossidae</taxon>
        <taxon>Scleropages</taxon>
    </lineage>
</organism>
<keyword evidence="3" id="KW-0472">Membrane</keyword>
<dbReference type="InterPro" id="IPR013783">
    <property type="entry name" value="Ig-like_fold"/>
</dbReference>
<dbReference type="Proteomes" id="UP000694397">
    <property type="component" value="Chromosome 18"/>
</dbReference>
<dbReference type="Gene3D" id="3.10.320.10">
    <property type="entry name" value="Class II Histocompatibility Antigen, M Beta Chain, Chain B, domain 1"/>
    <property type="match status" value="1"/>
</dbReference>
<dbReference type="InterPro" id="IPR036179">
    <property type="entry name" value="Ig-like_dom_sf"/>
</dbReference>
<dbReference type="InterPro" id="IPR011162">
    <property type="entry name" value="MHC_I/II-like_Ag-recog"/>
</dbReference>
<dbReference type="InterPro" id="IPR000353">
    <property type="entry name" value="MHC_II_b_N"/>
</dbReference>
<dbReference type="SMART" id="SM00921">
    <property type="entry name" value="MHC_II_beta"/>
    <property type="match status" value="1"/>
</dbReference>
<dbReference type="SMART" id="SM00407">
    <property type="entry name" value="IGc1"/>
    <property type="match status" value="1"/>
</dbReference>
<dbReference type="PROSITE" id="PS50835">
    <property type="entry name" value="IG_LIKE"/>
    <property type="match status" value="1"/>
</dbReference>
<evidence type="ECO:0000256" key="6">
    <source>
        <dbReference type="SAM" id="SignalP"/>
    </source>
</evidence>
<dbReference type="InterPro" id="IPR014745">
    <property type="entry name" value="MHC_II_a/b_N"/>
</dbReference>
<accession>A0A8C9SCU9</accession>
<evidence type="ECO:0000256" key="3">
    <source>
        <dbReference type="ARBA" id="ARBA00022989"/>
    </source>
</evidence>
<dbReference type="Gene3D" id="2.60.40.10">
    <property type="entry name" value="Immunoglobulins"/>
    <property type="match status" value="1"/>
</dbReference>
<dbReference type="PANTHER" id="PTHR19944">
    <property type="entry name" value="MHC CLASS II-RELATED"/>
    <property type="match status" value="1"/>
</dbReference>
<keyword evidence="4" id="KW-1015">Disulfide bond</keyword>
<feature type="signal peptide" evidence="6">
    <location>
        <begin position="1"/>
        <end position="17"/>
    </location>
</feature>
<keyword evidence="3" id="KW-1133">Transmembrane helix</keyword>
<keyword evidence="6" id="KW-0732">Signal</keyword>
<dbReference type="InterPro" id="IPR050160">
    <property type="entry name" value="MHC/Immunoglobulin"/>
</dbReference>
<evidence type="ECO:0000256" key="4">
    <source>
        <dbReference type="ARBA" id="ARBA00023157"/>
    </source>
</evidence>
<feature type="chain" id="PRO_5034739140" description="Ig-like domain-containing protein" evidence="6">
    <location>
        <begin position="18"/>
        <end position="249"/>
    </location>
</feature>
<dbReference type="GO" id="GO:0006955">
    <property type="term" value="P:immune response"/>
    <property type="evidence" value="ECO:0007669"/>
    <property type="project" value="InterPro"/>
</dbReference>
<reference evidence="8 9" key="1">
    <citation type="submission" date="2019-04" db="EMBL/GenBank/DDBJ databases">
        <authorList>
            <consortium name="Wellcome Sanger Institute Data Sharing"/>
        </authorList>
    </citation>
    <scope>NUCLEOTIDE SEQUENCE [LARGE SCALE GENOMIC DNA]</scope>
</reference>
<reference evidence="8" key="3">
    <citation type="submission" date="2025-09" db="UniProtKB">
        <authorList>
            <consortium name="Ensembl"/>
        </authorList>
    </citation>
    <scope>IDENTIFICATION</scope>
</reference>
<dbReference type="Pfam" id="PF07654">
    <property type="entry name" value="C1-set"/>
    <property type="match status" value="1"/>
</dbReference>
<name>A0A8C9SCU9_SCLFO</name>
<evidence type="ECO:0000313" key="9">
    <source>
        <dbReference type="Proteomes" id="UP000694397"/>
    </source>
</evidence>
<dbReference type="OrthoDB" id="9940220at2759"/>
<evidence type="ECO:0000259" key="7">
    <source>
        <dbReference type="PROSITE" id="PS50835"/>
    </source>
</evidence>
<keyword evidence="2" id="KW-0812">Transmembrane</keyword>
<comment type="subcellular location">
    <subcellularLocation>
        <location evidence="1">Membrane</location>
        <topology evidence="1">Single-pass type I membrane protein</topology>
    </subcellularLocation>
</comment>
<proteinExistence type="predicted"/>
<dbReference type="Ensembl" id="ENSSFOT00015035222.2">
    <property type="protein sequence ID" value="ENSSFOP00015034840.2"/>
    <property type="gene ID" value="ENSSFOG00015022103.2"/>
</dbReference>
<dbReference type="SUPFAM" id="SSF48726">
    <property type="entry name" value="Immunoglobulin"/>
    <property type="match status" value="1"/>
</dbReference>
<dbReference type="GO" id="GO:0042613">
    <property type="term" value="C:MHC class II protein complex"/>
    <property type="evidence" value="ECO:0007669"/>
    <property type="project" value="InterPro"/>
</dbReference>
<dbReference type="InterPro" id="IPR007110">
    <property type="entry name" value="Ig-like_dom"/>
</dbReference>
<keyword evidence="5" id="KW-0325">Glycoprotein</keyword>
<feature type="domain" description="Ig-like" evidence="7">
    <location>
        <begin position="126"/>
        <end position="215"/>
    </location>
</feature>
<evidence type="ECO:0000256" key="2">
    <source>
        <dbReference type="ARBA" id="ARBA00022692"/>
    </source>
</evidence>
<dbReference type="PANTHER" id="PTHR19944:SF99">
    <property type="entry name" value="HLA CLASS II HISTOCOMPATIBILITY ANTIGEN, DRB1 BETA CHAIN"/>
    <property type="match status" value="1"/>
</dbReference>
<evidence type="ECO:0000256" key="5">
    <source>
        <dbReference type="ARBA" id="ARBA00023180"/>
    </source>
</evidence>
<dbReference type="AlphaFoldDB" id="A0A8C9SCU9"/>